<comment type="caution">
    <text evidence="1">The sequence shown here is derived from an EMBL/GenBank/DDBJ whole genome shotgun (WGS) entry which is preliminary data.</text>
</comment>
<dbReference type="EMBL" id="JAVYJV010000017">
    <property type="protein sequence ID" value="KAK4349262.1"/>
    <property type="molecule type" value="Genomic_DNA"/>
</dbReference>
<accession>A0AAE1REL6</accession>
<organism evidence="1 2">
    <name type="scientific">Anisodus tanguticus</name>
    <dbReference type="NCBI Taxonomy" id="243964"/>
    <lineage>
        <taxon>Eukaryota</taxon>
        <taxon>Viridiplantae</taxon>
        <taxon>Streptophyta</taxon>
        <taxon>Embryophyta</taxon>
        <taxon>Tracheophyta</taxon>
        <taxon>Spermatophyta</taxon>
        <taxon>Magnoliopsida</taxon>
        <taxon>eudicotyledons</taxon>
        <taxon>Gunneridae</taxon>
        <taxon>Pentapetalae</taxon>
        <taxon>asterids</taxon>
        <taxon>lamiids</taxon>
        <taxon>Solanales</taxon>
        <taxon>Solanaceae</taxon>
        <taxon>Solanoideae</taxon>
        <taxon>Hyoscyameae</taxon>
        <taxon>Anisodus</taxon>
    </lineage>
</organism>
<dbReference type="AlphaFoldDB" id="A0AAE1REL6"/>
<reference evidence="1" key="1">
    <citation type="submission" date="2023-12" db="EMBL/GenBank/DDBJ databases">
        <title>Genome assembly of Anisodus tanguticus.</title>
        <authorList>
            <person name="Wang Y.-J."/>
        </authorList>
    </citation>
    <scope>NUCLEOTIDE SEQUENCE</scope>
    <source>
        <strain evidence="1">KB-2021</strain>
        <tissue evidence="1">Leaf</tissue>
    </source>
</reference>
<sequence length="228" mass="24988">MMLLWCGGETEDCFKLRRALVEGFSYCIRSKGDMRCLSGIAEARNLKYPREAIVPSVIPITSSDEDVRKTVQILTQLVASHVRHHPRLPDSGRPFEVSGRSRSRELIGQGLPMFRGFDPVEENERAKSARMIELSGKVETGIADLGISRLSHKGKGKNRDGASSSDVVGCDLLDVGFILQVPNTIVGSLRPLGAGCRPRHSPPQGWGVTPFYDVLDDTMSVEKPGKSL</sequence>
<evidence type="ECO:0000313" key="1">
    <source>
        <dbReference type="EMBL" id="KAK4349262.1"/>
    </source>
</evidence>
<dbReference type="Proteomes" id="UP001291623">
    <property type="component" value="Unassembled WGS sequence"/>
</dbReference>
<protein>
    <submittedName>
        <fullName evidence="1">Uncharacterized protein</fullName>
    </submittedName>
</protein>
<keyword evidence="2" id="KW-1185">Reference proteome</keyword>
<gene>
    <name evidence="1" type="ORF">RND71_032017</name>
</gene>
<name>A0AAE1REL6_9SOLA</name>
<proteinExistence type="predicted"/>
<evidence type="ECO:0000313" key="2">
    <source>
        <dbReference type="Proteomes" id="UP001291623"/>
    </source>
</evidence>